<dbReference type="AlphaFoldDB" id="A0A0K1PFW5"/>
<dbReference type="Gene3D" id="3.40.50.720">
    <property type="entry name" value="NAD(P)-binding Rossmann-like Domain"/>
    <property type="match status" value="1"/>
</dbReference>
<evidence type="ECO:0000313" key="2">
    <source>
        <dbReference type="EMBL" id="AKU92306.1"/>
    </source>
</evidence>
<dbReference type="SUPFAM" id="SSF51735">
    <property type="entry name" value="NAD(P)-binding Rossmann-fold domains"/>
    <property type="match status" value="1"/>
</dbReference>
<reference evidence="2 3" key="1">
    <citation type="submission" date="2015-08" db="EMBL/GenBank/DDBJ databases">
        <authorList>
            <person name="Babu N.S."/>
            <person name="Beckwith C.J."/>
            <person name="Beseler K.G."/>
            <person name="Brison A."/>
            <person name="Carone J.V."/>
            <person name="Caskin T.P."/>
            <person name="Diamond M."/>
            <person name="Durham M.E."/>
            <person name="Foxe J.M."/>
            <person name="Go M."/>
            <person name="Henderson B.A."/>
            <person name="Jones I.B."/>
            <person name="McGettigan J.A."/>
            <person name="Micheletti S.J."/>
            <person name="Nasrallah M.E."/>
            <person name="Ortiz D."/>
            <person name="Piller C.R."/>
            <person name="Privatt S.R."/>
            <person name="Schneider S.L."/>
            <person name="Sharp S."/>
            <person name="Smith T.C."/>
            <person name="Stanton J.D."/>
            <person name="Ullery H.E."/>
            <person name="Wilson R.J."/>
            <person name="Serrano M.G."/>
            <person name="Buck G."/>
            <person name="Lee V."/>
            <person name="Wang Y."/>
            <person name="Carvalho R."/>
            <person name="Voegtly L."/>
            <person name="Shi R."/>
            <person name="Duckworth R."/>
            <person name="Johnson A."/>
            <person name="Loviza R."/>
            <person name="Walstead R."/>
            <person name="Shah Z."/>
            <person name="Kiflezghi M."/>
            <person name="Wade K."/>
            <person name="Ball S.L."/>
            <person name="Bradley K.W."/>
            <person name="Asai D.J."/>
            <person name="Bowman C.A."/>
            <person name="Russell D.A."/>
            <person name="Pope W.H."/>
            <person name="Jacobs-Sera D."/>
            <person name="Hendrix R.W."/>
            <person name="Hatfull G.F."/>
        </authorList>
    </citation>
    <scope>NUCLEOTIDE SEQUENCE [LARGE SCALE GENOMIC DNA]</scope>
    <source>
        <strain evidence="2 3">DSM 27710</strain>
    </source>
</reference>
<dbReference type="Pfam" id="PF03435">
    <property type="entry name" value="Sacchrp_dh_NADP"/>
    <property type="match status" value="1"/>
</dbReference>
<dbReference type="InterPro" id="IPR005097">
    <property type="entry name" value="Sacchrp_dh_NADP-bd"/>
</dbReference>
<sequence length="305" mass="32500">MSLHVIVGAGPVGAGVARLLVERGDQVRVVTRHGTGLAHPSVERIAADAADAEKLASLVRGASTLFNCASPQYHRWLTDWPPLASSLLAAAERSGAVLATASNLYGHGRVQGPITNETPLAATHPKLKLRADIWRDALAAHRAGRVRATEVRGSDYPEANSVFSLAVAQPLLAGKRAFVPSPLDVPHSWTSIRDVARTLVAVATDERAWGKAWLVPTHPPLTMRQLAERLAKAVGAPPPKLTAIPYGVLWTAGLASPLFRELRTTWYQFEHPFVVDSSATERTFGLAPTALDEVLAGMAKGPVGT</sequence>
<protein>
    <submittedName>
        <fullName evidence="2">Nucleoside-diphosphate-sugar epimerase</fullName>
    </submittedName>
</protein>
<name>A0A0K1PFW5_9BACT</name>
<evidence type="ECO:0000259" key="1">
    <source>
        <dbReference type="Pfam" id="PF03435"/>
    </source>
</evidence>
<dbReference type="OrthoDB" id="112777at2"/>
<dbReference type="RefSeq" id="WP_050726492.1">
    <property type="nucleotide sequence ID" value="NZ_CP012332.1"/>
</dbReference>
<gene>
    <name evidence="2" type="ORF">AKJ08_2693</name>
</gene>
<evidence type="ECO:0000313" key="3">
    <source>
        <dbReference type="Proteomes" id="UP000055590"/>
    </source>
</evidence>
<dbReference type="EMBL" id="CP012332">
    <property type="protein sequence ID" value="AKU92306.1"/>
    <property type="molecule type" value="Genomic_DNA"/>
</dbReference>
<feature type="domain" description="Saccharopine dehydrogenase NADP binding" evidence="1">
    <location>
        <begin position="5"/>
        <end position="75"/>
    </location>
</feature>
<dbReference type="Proteomes" id="UP000055590">
    <property type="component" value="Chromosome"/>
</dbReference>
<dbReference type="STRING" id="1391653.AKJ08_2693"/>
<organism evidence="2 3">
    <name type="scientific">Vulgatibacter incomptus</name>
    <dbReference type="NCBI Taxonomy" id="1391653"/>
    <lineage>
        <taxon>Bacteria</taxon>
        <taxon>Pseudomonadati</taxon>
        <taxon>Myxococcota</taxon>
        <taxon>Myxococcia</taxon>
        <taxon>Myxococcales</taxon>
        <taxon>Cystobacterineae</taxon>
        <taxon>Vulgatibacteraceae</taxon>
        <taxon>Vulgatibacter</taxon>
    </lineage>
</organism>
<dbReference type="InterPro" id="IPR036291">
    <property type="entry name" value="NAD(P)-bd_dom_sf"/>
</dbReference>
<dbReference type="KEGG" id="vin:AKJ08_2693"/>
<keyword evidence="3" id="KW-1185">Reference proteome</keyword>
<dbReference type="PATRIC" id="fig|1391653.3.peg.2796"/>
<proteinExistence type="predicted"/>
<accession>A0A0K1PFW5</accession>